<name>A0A6F8Y1Z0_9ACTN</name>
<evidence type="ECO:0000313" key="2">
    <source>
        <dbReference type="EMBL" id="BCB79998.1"/>
    </source>
</evidence>
<gene>
    <name evidence="2" type="ORF">Pflav_064080</name>
</gene>
<dbReference type="InterPro" id="IPR047928">
    <property type="entry name" value="Perm_prefix_1"/>
</dbReference>
<keyword evidence="3" id="KW-1185">Reference proteome</keyword>
<keyword evidence="1" id="KW-0812">Transmembrane</keyword>
<feature type="transmembrane region" description="Helical" evidence="1">
    <location>
        <begin position="127"/>
        <end position="148"/>
    </location>
</feature>
<dbReference type="NCBIfam" id="NF038403">
    <property type="entry name" value="perm_prefix_1"/>
    <property type="match status" value="1"/>
</dbReference>
<protein>
    <submittedName>
        <fullName evidence="2">Uncharacterized protein</fullName>
    </submittedName>
</protein>
<reference evidence="2 3" key="2">
    <citation type="submission" date="2020-03" db="EMBL/GenBank/DDBJ databases">
        <authorList>
            <person name="Ichikawa N."/>
            <person name="Kimura A."/>
            <person name="Kitahashi Y."/>
            <person name="Uohara A."/>
        </authorList>
    </citation>
    <scope>NUCLEOTIDE SEQUENCE [LARGE SCALE GENOMIC DNA]</scope>
    <source>
        <strain evidence="2 3">NBRC 107702</strain>
    </source>
</reference>
<evidence type="ECO:0000313" key="3">
    <source>
        <dbReference type="Proteomes" id="UP000502508"/>
    </source>
</evidence>
<dbReference type="EMBL" id="AP022870">
    <property type="protein sequence ID" value="BCB79998.1"/>
    <property type="molecule type" value="Genomic_DNA"/>
</dbReference>
<organism evidence="2 3">
    <name type="scientific">Phytohabitans flavus</name>
    <dbReference type="NCBI Taxonomy" id="1076124"/>
    <lineage>
        <taxon>Bacteria</taxon>
        <taxon>Bacillati</taxon>
        <taxon>Actinomycetota</taxon>
        <taxon>Actinomycetes</taxon>
        <taxon>Micromonosporales</taxon>
        <taxon>Micromonosporaceae</taxon>
    </lineage>
</organism>
<evidence type="ECO:0000256" key="1">
    <source>
        <dbReference type="SAM" id="Phobius"/>
    </source>
</evidence>
<accession>A0A6F8Y1Z0</accession>
<dbReference type="KEGG" id="pfla:Pflav_064080"/>
<feature type="transmembrane region" description="Helical" evidence="1">
    <location>
        <begin position="81"/>
        <end position="100"/>
    </location>
</feature>
<feature type="transmembrane region" description="Helical" evidence="1">
    <location>
        <begin position="197"/>
        <end position="221"/>
    </location>
</feature>
<proteinExistence type="predicted"/>
<reference evidence="2 3" key="1">
    <citation type="submission" date="2020-03" db="EMBL/GenBank/DDBJ databases">
        <title>Whole genome shotgun sequence of Phytohabitans flavus NBRC 107702.</title>
        <authorList>
            <person name="Komaki H."/>
            <person name="Tamura T."/>
        </authorList>
    </citation>
    <scope>NUCLEOTIDE SEQUENCE [LARGE SCALE GENOMIC DNA]</scope>
    <source>
        <strain evidence="2 3">NBRC 107702</strain>
    </source>
</reference>
<keyword evidence="1" id="KW-1133">Transmembrane helix</keyword>
<dbReference type="AlphaFoldDB" id="A0A6F8Y1Z0"/>
<feature type="transmembrane region" description="Helical" evidence="1">
    <location>
        <begin position="160"/>
        <end position="185"/>
    </location>
</feature>
<dbReference type="Proteomes" id="UP000502508">
    <property type="component" value="Chromosome"/>
</dbReference>
<keyword evidence="1" id="KW-0472">Membrane</keyword>
<dbReference type="RefSeq" id="WP_173040099.1">
    <property type="nucleotide sequence ID" value="NZ_AP022870.1"/>
</dbReference>
<sequence length="229" mass="25076">MHAPIDEYVRTLDRALTGPGRLKVDMLREARDGLADAAEAYQEDGLPRAEAERLAVAEFGEVRALAPAYQAELGLGAARRLAIKMMLVYVLIAALADFMWRGSPWSTSTTEPYPPVGYLFISQAQDYFGYVWIGLALAVYAWLAWAARRGHPGGRVTVRVIALVTLSIVGLTWLAGTVIYVWSLWLWDAALTWPPMVAGGLLVVVAYTWLTRSAVACLGAAPKRRPVTS</sequence>